<accession>A0A151N8D9</accession>
<dbReference type="Proteomes" id="UP000050525">
    <property type="component" value="Unassembled WGS sequence"/>
</dbReference>
<evidence type="ECO:0000313" key="2">
    <source>
        <dbReference type="EMBL" id="KYO33021.1"/>
    </source>
</evidence>
<reference evidence="2 3" key="1">
    <citation type="journal article" date="2012" name="Genome Biol.">
        <title>Sequencing three crocodilian genomes to illuminate the evolution of archosaurs and amniotes.</title>
        <authorList>
            <person name="St John J.A."/>
            <person name="Braun E.L."/>
            <person name="Isberg S.R."/>
            <person name="Miles L.G."/>
            <person name="Chong A.Y."/>
            <person name="Gongora J."/>
            <person name="Dalzell P."/>
            <person name="Moran C."/>
            <person name="Bed'hom B."/>
            <person name="Abzhanov A."/>
            <person name="Burgess S.C."/>
            <person name="Cooksey A.M."/>
            <person name="Castoe T.A."/>
            <person name="Crawford N.G."/>
            <person name="Densmore L.D."/>
            <person name="Drew J.C."/>
            <person name="Edwards S.V."/>
            <person name="Faircloth B.C."/>
            <person name="Fujita M.K."/>
            <person name="Greenwold M.J."/>
            <person name="Hoffmann F.G."/>
            <person name="Howard J.M."/>
            <person name="Iguchi T."/>
            <person name="Janes D.E."/>
            <person name="Khan S.Y."/>
            <person name="Kohno S."/>
            <person name="de Koning A.J."/>
            <person name="Lance S.L."/>
            <person name="McCarthy F.M."/>
            <person name="McCormack J.E."/>
            <person name="Merchant M.E."/>
            <person name="Peterson D.G."/>
            <person name="Pollock D.D."/>
            <person name="Pourmand N."/>
            <person name="Raney B.J."/>
            <person name="Roessler K.A."/>
            <person name="Sanford J.R."/>
            <person name="Sawyer R.H."/>
            <person name="Schmidt C.J."/>
            <person name="Triplett E.W."/>
            <person name="Tuberville T.D."/>
            <person name="Venegas-Anaya M."/>
            <person name="Howard J.T."/>
            <person name="Jarvis E.D."/>
            <person name="Guillette L.J.Jr."/>
            <person name="Glenn T.C."/>
            <person name="Green R.E."/>
            <person name="Ray D.A."/>
        </authorList>
    </citation>
    <scope>NUCLEOTIDE SEQUENCE [LARGE SCALE GENOMIC DNA]</scope>
    <source>
        <strain evidence="2">KSC_2009_1</strain>
    </source>
</reference>
<dbReference type="AlphaFoldDB" id="A0A151N8D9"/>
<name>A0A151N8D9_ALLMI</name>
<protein>
    <submittedName>
        <fullName evidence="2">Uncharacterized protein</fullName>
    </submittedName>
</protein>
<gene>
    <name evidence="2" type="ORF">Y1Q_0011330</name>
</gene>
<sequence>MDQALSIHIAQWPRLEMAIGSSLSLDHPETQGETFSCRISQVNGFSEWIGIIFRCLKGGTGSNPETFVIDTPQTQNKQQKNERDW</sequence>
<proteinExistence type="predicted"/>
<organism evidence="2 3">
    <name type="scientific">Alligator mississippiensis</name>
    <name type="common">American alligator</name>
    <dbReference type="NCBI Taxonomy" id="8496"/>
    <lineage>
        <taxon>Eukaryota</taxon>
        <taxon>Metazoa</taxon>
        <taxon>Chordata</taxon>
        <taxon>Craniata</taxon>
        <taxon>Vertebrata</taxon>
        <taxon>Euteleostomi</taxon>
        <taxon>Archelosauria</taxon>
        <taxon>Archosauria</taxon>
        <taxon>Crocodylia</taxon>
        <taxon>Alligatoridae</taxon>
        <taxon>Alligatorinae</taxon>
        <taxon>Alligator</taxon>
    </lineage>
</organism>
<dbReference type="EMBL" id="AKHW03003826">
    <property type="protein sequence ID" value="KYO33021.1"/>
    <property type="molecule type" value="Genomic_DNA"/>
</dbReference>
<comment type="caution">
    <text evidence="2">The sequence shown here is derived from an EMBL/GenBank/DDBJ whole genome shotgun (WGS) entry which is preliminary data.</text>
</comment>
<keyword evidence="3" id="KW-1185">Reference proteome</keyword>
<evidence type="ECO:0000313" key="3">
    <source>
        <dbReference type="Proteomes" id="UP000050525"/>
    </source>
</evidence>
<feature type="region of interest" description="Disordered" evidence="1">
    <location>
        <begin position="64"/>
        <end position="85"/>
    </location>
</feature>
<evidence type="ECO:0000256" key="1">
    <source>
        <dbReference type="SAM" id="MobiDB-lite"/>
    </source>
</evidence>